<evidence type="ECO:0000256" key="2">
    <source>
        <dbReference type="ARBA" id="ARBA00022475"/>
    </source>
</evidence>
<accession>A0A387B033</accession>
<evidence type="ECO:0000256" key="3">
    <source>
        <dbReference type="ARBA" id="ARBA00022692"/>
    </source>
</evidence>
<evidence type="ECO:0000256" key="4">
    <source>
        <dbReference type="ARBA" id="ARBA00022989"/>
    </source>
</evidence>
<dbReference type="InterPro" id="IPR003838">
    <property type="entry name" value="ABC3_permease_C"/>
</dbReference>
<name>A0A387B033_9MICO</name>
<dbReference type="KEGG" id="lyd:D7I47_00125"/>
<evidence type="ECO:0000259" key="9">
    <source>
        <dbReference type="Pfam" id="PF12704"/>
    </source>
</evidence>
<reference evidence="11" key="1">
    <citation type="submission" date="2018-09" db="EMBL/GenBank/DDBJ databases">
        <title>Genome sequencing of strain 2DFWR-13.</title>
        <authorList>
            <person name="Heo J."/>
            <person name="Kim S.-J."/>
            <person name="Kwon S.-W."/>
        </authorList>
    </citation>
    <scope>NUCLEOTIDE SEQUENCE [LARGE SCALE GENOMIC DNA]</scope>
    <source>
        <strain evidence="11">2DFWR-13</strain>
    </source>
</reference>
<protein>
    <submittedName>
        <fullName evidence="10">FtsX-like permease family protein</fullName>
    </submittedName>
</protein>
<evidence type="ECO:0000256" key="5">
    <source>
        <dbReference type="ARBA" id="ARBA00023136"/>
    </source>
</evidence>
<feature type="transmembrane region" description="Helical" evidence="7">
    <location>
        <begin position="278"/>
        <end position="303"/>
    </location>
</feature>
<proteinExistence type="inferred from homology"/>
<keyword evidence="4 7" id="KW-1133">Transmembrane helix</keyword>
<dbReference type="EMBL" id="CP032630">
    <property type="protein sequence ID" value="AYF96814.1"/>
    <property type="molecule type" value="Genomic_DNA"/>
</dbReference>
<dbReference type="AlphaFoldDB" id="A0A387B033"/>
<dbReference type="PANTHER" id="PTHR30572:SF4">
    <property type="entry name" value="ABC TRANSPORTER PERMEASE YTRF"/>
    <property type="match status" value="1"/>
</dbReference>
<dbReference type="GO" id="GO:0022857">
    <property type="term" value="F:transmembrane transporter activity"/>
    <property type="evidence" value="ECO:0007669"/>
    <property type="project" value="TreeGrafter"/>
</dbReference>
<sequence>MSMIVGSIVEAWSELRVHRTRVLLSLIGVGVAVAALTVVVAGGAIATQVQTEQSERWSGRPATYQLNAYNMTTGQNPTAAQLAPVVEEASERYGIHYVSRSTGDSIQVQFADGVYGVSVTVVDQPYAAIHRLRLMEGEWFTDRDATRLAPAIIVSSDLWNHIGAPDLRTHPTLEAVTAERNVVLVVTGVYESSPGAQGGDMSAFMLTAPFDAARVSTVPADQRYSQVEFWLPLETSDELSARISTEISAALGEGWQADMWRSDYLAYSDQDPLLVLKLAVGGVAVLVLLLGALGLVNIALVTVRYRIREIGIRRSFGATAGRVFFSVMMESVVATAVAGGVGVLIAVAAIKNPWVTAWLDDYLQDVPAFPVEAAVVGLVAATAVGALAGLLPALVAVRVKVIDALRL</sequence>
<dbReference type="InterPro" id="IPR050250">
    <property type="entry name" value="Macrolide_Exporter_MacB"/>
</dbReference>
<evidence type="ECO:0000256" key="7">
    <source>
        <dbReference type="SAM" id="Phobius"/>
    </source>
</evidence>
<keyword evidence="2" id="KW-1003">Cell membrane</keyword>
<dbReference type="Proteomes" id="UP000278886">
    <property type="component" value="Chromosome"/>
</dbReference>
<dbReference type="OrthoDB" id="3510103at2"/>
<evidence type="ECO:0000256" key="6">
    <source>
        <dbReference type="ARBA" id="ARBA00038076"/>
    </source>
</evidence>
<dbReference type="RefSeq" id="WP_120761165.1">
    <property type="nucleotide sequence ID" value="NZ_CP032630.1"/>
</dbReference>
<keyword evidence="11" id="KW-1185">Reference proteome</keyword>
<dbReference type="Pfam" id="PF02687">
    <property type="entry name" value="FtsX"/>
    <property type="match status" value="1"/>
</dbReference>
<gene>
    <name evidence="10" type="ORF">D7I47_00125</name>
</gene>
<evidence type="ECO:0000313" key="11">
    <source>
        <dbReference type="Proteomes" id="UP000278886"/>
    </source>
</evidence>
<feature type="transmembrane region" description="Helical" evidence="7">
    <location>
        <begin position="370"/>
        <end position="397"/>
    </location>
</feature>
<feature type="transmembrane region" description="Helical" evidence="7">
    <location>
        <begin position="22"/>
        <end position="46"/>
    </location>
</feature>
<feature type="domain" description="ABC3 transporter permease C-terminal" evidence="8">
    <location>
        <begin position="283"/>
        <end position="398"/>
    </location>
</feature>
<dbReference type="InterPro" id="IPR025857">
    <property type="entry name" value="MacB_PCD"/>
</dbReference>
<organism evidence="10 11">
    <name type="scientific">Protaetiibacter intestinalis</name>
    <dbReference type="NCBI Taxonomy" id="2419774"/>
    <lineage>
        <taxon>Bacteria</taxon>
        <taxon>Bacillati</taxon>
        <taxon>Actinomycetota</taxon>
        <taxon>Actinomycetes</taxon>
        <taxon>Micrococcales</taxon>
        <taxon>Microbacteriaceae</taxon>
        <taxon>Protaetiibacter</taxon>
    </lineage>
</organism>
<keyword evidence="5 7" id="KW-0472">Membrane</keyword>
<evidence type="ECO:0000313" key="10">
    <source>
        <dbReference type="EMBL" id="AYF96814.1"/>
    </source>
</evidence>
<evidence type="ECO:0000259" key="8">
    <source>
        <dbReference type="Pfam" id="PF02687"/>
    </source>
</evidence>
<dbReference type="PANTHER" id="PTHR30572">
    <property type="entry name" value="MEMBRANE COMPONENT OF TRANSPORTER-RELATED"/>
    <property type="match status" value="1"/>
</dbReference>
<comment type="similarity">
    <text evidence="6">Belongs to the ABC-4 integral membrane protein family.</text>
</comment>
<dbReference type="Pfam" id="PF12704">
    <property type="entry name" value="MacB_PCD"/>
    <property type="match status" value="1"/>
</dbReference>
<feature type="transmembrane region" description="Helical" evidence="7">
    <location>
        <begin position="323"/>
        <end position="350"/>
    </location>
</feature>
<feature type="domain" description="MacB-like periplasmic core" evidence="9">
    <location>
        <begin position="23"/>
        <end position="231"/>
    </location>
</feature>
<comment type="subcellular location">
    <subcellularLocation>
        <location evidence="1">Cell membrane</location>
        <topology evidence="1">Multi-pass membrane protein</topology>
    </subcellularLocation>
</comment>
<evidence type="ECO:0000256" key="1">
    <source>
        <dbReference type="ARBA" id="ARBA00004651"/>
    </source>
</evidence>
<dbReference type="GO" id="GO:0005886">
    <property type="term" value="C:plasma membrane"/>
    <property type="evidence" value="ECO:0007669"/>
    <property type="project" value="UniProtKB-SubCell"/>
</dbReference>
<keyword evidence="3 7" id="KW-0812">Transmembrane</keyword>